<keyword evidence="3" id="KW-0547">Nucleotide-binding</keyword>
<evidence type="ECO:0000256" key="4">
    <source>
        <dbReference type="ARBA" id="ARBA00022777"/>
    </source>
</evidence>
<keyword evidence="1" id="KW-0723">Serine/threonine-protein kinase</keyword>
<evidence type="ECO:0000256" key="1">
    <source>
        <dbReference type="ARBA" id="ARBA00022527"/>
    </source>
</evidence>
<evidence type="ECO:0000256" key="3">
    <source>
        <dbReference type="ARBA" id="ARBA00022741"/>
    </source>
</evidence>
<evidence type="ECO:0000313" key="8">
    <source>
        <dbReference type="Proteomes" id="UP001180020"/>
    </source>
</evidence>
<keyword evidence="8" id="KW-1185">Reference proteome</keyword>
<name>A0AAV9FDE7_ACOCL</name>
<dbReference type="PANTHER" id="PTHR24353:SF143">
    <property type="entry name" value="PROTEIN KINASE DOMAIN-CONTAINING PROTEIN"/>
    <property type="match status" value="1"/>
</dbReference>
<dbReference type="Pfam" id="PF00069">
    <property type="entry name" value="Pkinase"/>
    <property type="match status" value="1"/>
</dbReference>
<dbReference type="SMART" id="SM00220">
    <property type="entry name" value="S_TKc"/>
    <property type="match status" value="1"/>
</dbReference>
<dbReference type="InterPro" id="IPR000719">
    <property type="entry name" value="Prot_kinase_dom"/>
</dbReference>
<sequence length="221" mass="25058">MAKEDPFEPGSHYNKWSSYITILYTTQTSVPRIIQRSQAIEATHHRIQRSLSSPHKENSHILKKNKKNLRECINSTLWGHDKAVDWWSVGILLFEMVTGKLPFVGNNRAKIQHKILKDKIKLPAYLSSEAHSLLKGLLQKEANKRLGSGPNGSEEIKSHKWFKSSTGRNWMLARSSRVSSQRGGEALCGEFRGALDEHVPSGFPRLQPGFTYVRPAAFLQN</sequence>
<keyword evidence="4 7" id="KW-0418">Kinase</keyword>
<dbReference type="PROSITE" id="PS50011">
    <property type="entry name" value="PROTEIN_KINASE_DOM"/>
    <property type="match status" value="1"/>
</dbReference>
<reference evidence="7" key="2">
    <citation type="submission" date="2023-06" db="EMBL/GenBank/DDBJ databases">
        <authorList>
            <person name="Ma L."/>
            <person name="Liu K.-W."/>
            <person name="Li Z."/>
            <person name="Hsiao Y.-Y."/>
            <person name="Qi Y."/>
            <person name="Fu T."/>
            <person name="Tang G."/>
            <person name="Zhang D."/>
            <person name="Sun W.-H."/>
            <person name="Liu D.-K."/>
            <person name="Li Y."/>
            <person name="Chen G.-Z."/>
            <person name="Liu X.-D."/>
            <person name="Liao X.-Y."/>
            <person name="Jiang Y.-T."/>
            <person name="Yu X."/>
            <person name="Hao Y."/>
            <person name="Huang J."/>
            <person name="Zhao X.-W."/>
            <person name="Ke S."/>
            <person name="Chen Y.-Y."/>
            <person name="Wu W.-L."/>
            <person name="Hsu J.-L."/>
            <person name="Lin Y.-F."/>
            <person name="Huang M.-D."/>
            <person name="Li C.-Y."/>
            <person name="Huang L."/>
            <person name="Wang Z.-W."/>
            <person name="Zhao X."/>
            <person name="Zhong W.-Y."/>
            <person name="Peng D.-H."/>
            <person name="Ahmad S."/>
            <person name="Lan S."/>
            <person name="Zhang J.-S."/>
            <person name="Tsai W.-C."/>
            <person name="Van De Peer Y."/>
            <person name="Liu Z.-J."/>
        </authorList>
    </citation>
    <scope>NUCLEOTIDE SEQUENCE</scope>
    <source>
        <strain evidence="7">CP</strain>
        <tissue evidence="7">Leaves</tissue>
    </source>
</reference>
<dbReference type="PANTHER" id="PTHR24353">
    <property type="entry name" value="CYCLIC NUCLEOTIDE-DEPENDENT PROTEIN KINASE"/>
    <property type="match status" value="1"/>
</dbReference>
<reference evidence="7" key="1">
    <citation type="journal article" date="2023" name="Nat. Commun.">
        <title>Diploid and tetraploid genomes of Acorus and the evolution of monocots.</title>
        <authorList>
            <person name="Ma L."/>
            <person name="Liu K.W."/>
            <person name="Li Z."/>
            <person name="Hsiao Y.Y."/>
            <person name="Qi Y."/>
            <person name="Fu T."/>
            <person name="Tang G.D."/>
            <person name="Zhang D."/>
            <person name="Sun W.H."/>
            <person name="Liu D.K."/>
            <person name="Li Y."/>
            <person name="Chen G.Z."/>
            <person name="Liu X.D."/>
            <person name="Liao X.Y."/>
            <person name="Jiang Y.T."/>
            <person name="Yu X."/>
            <person name="Hao Y."/>
            <person name="Huang J."/>
            <person name="Zhao X.W."/>
            <person name="Ke S."/>
            <person name="Chen Y.Y."/>
            <person name="Wu W.L."/>
            <person name="Hsu J.L."/>
            <person name="Lin Y.F."/>
            <person name="Huang M.D."/>
            <person name="Li C.Y."/>
            <person name="Huang L."/>
            <person name="Wang Z.W."/>
            <person name="Zhao X."/>
            <person name="Zhong W.Y."/>
            <person name="Peng D.H."/>
            <person name="Ahmad S."/>
            <person name="Lan S."/>
            <person name="Zhang J.S."/>
            <person name="Tsai W.C."/>
            <person name="Van de Peer Y."/>
            <person name="Liu Z.J."/>
        </authorList>
    </citation>
    <scope>NUCLEOTIDE SEQUENCE</scope>
    <source>
        <strain evidence="7">CP</strain>
    </source>
</reference>
<proteinExistence type="predicted"/>
<evidence type="ECO:0000256" key="5">
    <source>
        <dbReference type="ARBA" id="ARBA00022840"/>
    </source>
</evidence>
<gene>
    <name evidence="7" type="primary">ATPK2</name>
    <name evidence="7" type="ORF">QJS10_CPA03g00902</name>
</gene>
<keyword evidence="5" id="KW-0067">ATP-binding</keyword>
<dbReference type="GO" id="GO:0005524">
    <property type="term" value="F:ATP binding"/>
    <property type="evidence" value="ECO:0007669"/>
    <property type="project" value="UniProtKB-KW"/>
</dbReference>
<keyword evidence="2" id="KW-0808">Transferase</keyword>
<accession>A0AAV9FDE7</accession>
<dbReference type="Gene3D" id="1.10.510.10">
    <property type="entry name" value="Transferase(Phosphotransferase) domain 1"/>
    <property type="match status" value="1"/>
</dbReference>
<dbReference type="EMBL" id="JAUJYO010000003">
    <property type="protein sequence ID" value="KAK1322343.1"/>
    <property type="molecule type" value="Genomic_DNA"/>
</dbReference>
<evidence type="ECO:0000259" key="6">
    <source>
        <dbReference type="PROSITE" id="PS50011"/>
    </source>
</evidence>
<dbReference type="Proteomes" id="UP001180020">
    <property type="component" value="Unassembled WGS sequence"/>
</dbReference>
<comment type="caution">
    <text evidence="7">The sequence shown here is derived from an EMBL/GenBank/DDBJ whole genome shotgun (WGS) entry which is preliminary data.</text>
</comment>
<protein>
    <submittedName>
        <fullName evidence="7">Serine/threonine-protein kinase AtPK2/AtPK19</fullName>
    </submittedName>
</protein>
<dbReference type="SUPFAM" id="SSF56112">
    <property type="entry name" value="Protein kinase-like (PK-like)"/>
    <property type="match status" value="1"/>
</dbReference>
<organism evidence="7 8">
    <name type="scientific">Acorus calamus</name>
    <name type="common">Sweet flag</name>
    <dbReference type="NCBI Taxonomy" id="4465"/>
    <lineage>
        <taxon>Eukaryota</taxon>
        <taxon>Viridiplantae</taxon>
        <taxon>Streptophyta</taxon>
        <taxon>Embryophyta</taxon>
        <taxon>Tracheophyta</taxon>
        <taxon>Spermatophyta</taxon>
        <taxon>Magnoliopsida</taxon>
        <taxon>Liliopsida</taxon>
        <taxon>Acoraceae</taxon>
        <taxon>Acorus</taxon>
    </lineage>
</organism>
<evidence type="ECO:0000313" key="7">
    <source>
        <dbReference type="EMBL" id="KAK1322343.1"/>
    </source>
</evidence>
<dbReference type="GO" id="GO:0005952">
    <property type="term" value="C:cAMP-dependent protein kinase complex"/>
    <property type="evidence" value="ECO:0007669"/>
    <property type="project" value="TreeGrafter"/>
</dbReference>
<feature type="domain" description="Protein kinase" evidence="6">
    <location>
        <begin position="1"/>
        <end position="162"/>
    </location>
</feature>
<evidence type="ECO:0000256" key="2">
    <source>
        <dbReference type="ARBA" id="ARBA00022679"/>
    </source>
</evidence>
<dbReference type="GO" id="GO:0004691">
    <property type="term" value="F:cAMP-dependent protein kinase activity"/>
    <property type="evidence" value="ECO:0007669"/>
    <property type="project" value="TreeGrafter"/>
</dbReference>
<dbReference type="InterPro" id="IPR011009">
    <property type="entry name" value="Kinase-like_dom_sf"/>
</dbReference>
<dbReference type="AlphaFoldDB" id="A0AAV9FDE7"/>